<name>A0A9Q3Z7W6_9ACTN</name>
<dbReference type="Gene3D" id="3.90.550.10">
    <property type="entry name" value="Spore Coat Polysaccharide Biosynthesis Protein SpsA, Chain A"/>
    <property type="match status" value="1"/>
</dbReference>
<dbReference type="InterPro" id="IPR001173">
    <property type="entry name" value="Glyco_trans_2-like"/>
</dbReference>
<dbReference type="EMBL" id="JAJSBI010000018">
    <property type="protein sequence ID" value="MCD9877843.1"/>
    <property type="molecule type" value="Genomic_DNA"/>
</dbReference>
<proteinExistence type="predicted"/>
<reference evidence="3" key="1">
    <citation type="submission" date="2021-12" db="EMBL/GenBank/DDBJ databases">
        <authorList>
            <person name="Lee J.-H."/>
            <person name="Kim S.-B."/>
        </authorList>
    </citation>
    <scope>NUCLEOTIDE SEQUENCE</scope>
    <source>
        <strain evidence="3">NR30</strain>
    </source>
</reference>
<evidence type="ECO:0000313" key="3">
    <source>
        <dbReference type="EMBL" id="MCD9877843.1"/>
    </source>
</evidence>
<protein>
    <submittedName>
        <fullName evidence="3">Glycosyltransferase family 2 protein</fullName>
    </submittedName>
</protein>
<accession>A0A9Q3Z7W6</accession>
<feature type="region of interest" description="Disordered" evidence="1">
    <location>
        <begin position="439"/>
        <end position="458"/>
    </location>
</feature>
<dbReference type="InterPro" id="IPR029044">
    <property type="entry name" value="Nucleotide-diphossugar_trans"/>
</dbReference>
<dbReference type="AlphaFoldDB" id="A0A9Q3Z7W6"/>
<evidence type="ECO:0000256" key="1">
    <source>
        <dbReference type="SAM" id="MobiDB-lite"/>
    </source>
</evidence>
<feature type="domain" description="Glycosyltransferase 2-like" evidence="2">
    <location>
        <begin position="118"/>
        <end position="290"/>
    </location>
</feature>
<comment type="caution">
    <text evidence="3">The sequence shown here is derived from an EMBL/GenBank/DDBJ whole genome shotgun (WGS) entry which is preliminary data.</text>
</comment>
<dbReference type="PANTHER" id="PTHR43685:SF14">
    <property type="entry name" value="GLYCOSYLTRANSFERASE 2-LIKE DOMAIN-CONTAINING PROTEIN"/>
    <property type="match status" value="1"/>
</dbReference>
<dbReference type="RefSeq" id="WP_232652032.1">
    <property type="nucleotide sequence ID" value="NZ_JAJSBI010000018.1"/>
</dbReference>
<organism evidence="3 4">
    <name type="scientific">Streptomyces guryensis</name>
    <dbReference type="NCBI Taxonomy" id="2886947"/>
    <lineage>
        <taxon>Bacteria</taxon>
        <taxon>Bacillati</taxon>
        <taxon>Actinomycetota</taxon>
        <taxon>Actinomycetes</taxon>
        <taxon>Kitasatosporales</taxon>
        <taxon>Streptomycetaceae</taxon>
        <taxon>Streptomyces</taxon>
    </lineage>
</organism>
<gene>
    <name evidence="3" type="ORF">LJ657_30315</name>
</gene>
<keyword evidence="4" id="KW-1185">Reference proteome</keyword>
<dbReference type="InterPro" id="IPR050834">
    <property type="entry name" value="Glycosyltransf_2"/>
</dbReference>
<dbReference type="SUPFAM" id="SSF53448">
    <property type="entry name" value="Nucleotide-diphospho-sugar transferases"/>
    <property type="match status" value="1"/>
</dbReference>
<evidence type="ECO:0000259" key="2">
    <source>
        <dbReference type="Pfam" id="PF00535"/>
    </source>
</evidence>
<sequence>MTSVAMRPAPVLAPVRVVDVDLARPGEFRLPAGPLLAEPQGRVRALVRLHGHPLGMVSAADLSGADGLWRAVAHAAEEELAARAARHRAADRAAAPDAGTDGWPCRQRHATQRPPAISVIVATHDRPKQLRRCLHSLLRQDYPEFEIIVVDNAPADGAAEALVRGVFLEQVRYVDEPVAGLARAHNRGLARASGSLVAFTDDDTLVDPGWLSALAGTFEDDSRIGCVTGLIVPAELETPAQIALERQGGFAKGYEPRVWSSADPPPDPLFPFTAGHFGSGANMAFRTDVLRSMGGFDPATGVGTPARGGDDLLAFFEVLTAGHALAYQPGAVVWHRHHRTQAALEAQVFGYGAGFAAYLTGAVLRNPRSLPALLHRIPGGIRHAVTRTRERSADPEAAWSGRLALLEARGMAYGPCGYLRGRLAPPGVAIDVARAHRSLRRGAAPQTRPDRSATQRPL</sequence>
<feature type="region of interest" description="Disordered" evidence="1">
    <location>
        <begin position="87"/>
        <end position="107"/>
    </location>
</feature>
<dbReference type="Proteomes" id="UP001108029">
    <property type="component" value="Unassembled WGS sequence"/>
</dbReference>
<dbReference type="PANTHER" id="PTHR43685">
    <property type="entry name" value="GLYCOSYLTRANSFERASE"/>
    <property type="match status" value="1"/>
</dbReference>
<dbReference type="CDD" id="cd04186">
    <property type="entry name" value="GT_2_like_c"/>
    <property type="match status" value="1"/>
</dbReference>
<evidence type="ECO:0000313" key="4">
    <source>
        <dbReference type="Proteomes" id="UP001108029"/>
    </source>
</evidence>
<feature type="compositionally biased region" description="Basic and acidic residues" evidence="1">
    <location>
        <begin position="448"/>
        <end position="458"/>
    </location>
</feature>
<dbReference type="Pfam" id="PF00535">
    <property type="entry name" value="Glycos_transf_2"/>
    <property type="match status" value="1"/>
</dbReference>